<feature type="binding site" evidence="8">
    <location>
        <begin position="206"/>
        <end position="213"/>
    </location>
    <ligand>
        <name>substrate</name>
    </ligand>
</feature>
<feature type="binding site" evidence="8">
    <location>
        <position position="130"/>
    </location>
    <ligand>
        <name>Zn(2+)</name>
        <dbReference type="ChEBI" id="CHEBI:29105"/>
    </ligand>
</feature>
<gene>
    <name evidence="11" type="primary">nudC_1</name>
    <name evidence="8 10" type="synonym">nudC</name>
    <name evidence="10" type="ORF">IRZ65_23110</name>
    <name evidence="11" type="ORF">NCTC11842_02652</name>
</gene>
<sequence length="276" mass="30487">MSHWEPGCLDLSGSVDSLIIVHSPMGFLTREDNVLFSQSSPFLKELTTSGIYGLGYFDGQAVALYEVVSAPELEGHEWQPLRPLMLKAEHAVFKMLGYAAQIGTWANDHRYCGRCATPTAIIKGQRGLNCPACGLTQYPRLSPSIIVLITRGDEVLLARSPRFAPGVYSTLAGFVEPGETIEACVAREVKEEVAVDVKNLHYLGSQSWPFPHSLMLGFHAEYAGGDIVCQPEEIEDAQWFKLDNLPQLPAKQSIARFLIELYIARRLGMPEPVLPD</sequence>
<dbReference type="GO" id="GO:0019677">
    <property type="term" value="P:NAD+ catabolic process"/>
    <property type="evidence" value="ECO:0007669"/>
    <property type="project" value="TreeGrafter"/>
</dbReference>
<dbReference type="Pfam" id="PF09297">
    <property type="entry name" value="Zn_ribbon_NUD"/>
    <property type="match status" value="1"/>
</dbReference>
<keyword evidence="3 8" id="KW-0378">Hydrolase</keyword>
<keyword evidence="13" id="KW-1185">Reference proteome</keyword>
<dbReference type="Pfam" id="PF09296">
    <property type="entry name" value="NUDIX-like"/>
    <property type="match status" value="1"/>
</dbReference>
<dbReference type="InterPro" id="IPR000086">
    <property type="entry name" value="NUDIX_hydrolase_dom"/>
</dbReference>
<dbReference type="PANTHER" id="PTHR42904:SF6">
    <property type="entry name" value="NAD-CAPPED RNA HYDROLASE NUDT12"/>
    <property type="match status" value="1"/>
</dbReference>
<dbReference type="PANTHER" id="PTHR42904">
    <property type="entry name" value="NUDIX HYDROLASE, NUDC SUBFAMILY"/>
    <property type="match status" value="1"/>
</dbReference>
<feature type="binding site" evidence="8">
    <location>
        <position position="233"/>
    </location>
    <ligand>
        <name>a divalent metal cation</name>
        <dbReference type="ChEBI" id="CHEBI:60240"/>
        <label>3</label>
    </ligand>
</feature>
<dbReference type="GO" id="GO:0006742">
    <property type="term" value="P:NADP+ catabolic process"/>
    <property type="evidence" value="ECO:0007669"/>
    <property type="project" value="TreeGrafter"/>
</dbReference>
<feature type="binding site" evidence="8">
    <location>
        <position position="192"/>
    </location>
    <ligand>
        <name>a divalent metal cation</name>
        <dbReference type="ChEBI" id="CHEBI:60240"/>
        <label>1</label>
    </ligand>
</feature>
<keyword evidence="4 8" id="KW-0460">Magnesium</keyword>
<dbReference type="Gene3D" id="3.90.79.10">
    <property type="entry name" value="Nucleoside Triphosphate Pyrophosphohydrolase"/>
    <property type="match status" value="1"/>
</dbReference>
<feature type="binding site" evidence="8">
    <location>
        <position position="255"/>
    </location>
    <ligand>
        <name>substrate</name>
    </ligand>
</feature>
<dbReference type="InterPro" id="IPR049734">
    <property type="entry name" value="NudC-like_C"/>
</dbReference>
<dbReference type="InterPro" id="IPR050241">
    <property type="entry name" value="NAD-cap_RNA_hydrolase_NudC"/>
</dbReference>
<dbReference type="EC" id="3.6.1.-" evidence="8"/>
<comment type="function">
    <text evidence="8">mRNA decapping enzyme that specifically removes the nicotinamide adenine dinucleotide (NAD) cap from a subset of mRNAs by hydrolyzing the diphosphate linkage to produce nicotinamide mononucleotide (NMN) and 5' monophosphate mRNA. The NAD-cap is present at the 5'-end of some mRNAs and stabilizes RNA against 5'-processing. Has preference for mRNAs with a 5'-end purine. Catalyzes the hydrolysis of a broad range of dinucleotide pyrophosphates.</text>
</comment>
<dbReference type="InterPro" id="IPR015797">
    <property type="entry name" value="NUDIX_hydrolase-like_dom_sf"/>
</dbReference>
<feature type="binding site" evidence="8">
    <location>
        <position position="172"/>
    </location>
    <ligand>
        <name>a divalent metal cation</name>
        <dbReference type="ChEBI" id="CHEBI:60240"/>
        <label>1</label>
    </ligand>
</feature>
<keyword evidence="8" id="KW-0862">Zinc</keyword>
<dbReference type="GO" id="GO:0000210">
    <property type="term" value="F:NAD+ diphosphatase activity"/>
    <property type="evidence" value="ECO:0007669"/>
    <property type="project" value="UniProtKB-UniRule"/>
</dbReference>
<evidence type="ECO:0000256" key="3">
    <source>
        <dbReference type="ARBA" id="ARBA00022801"/>
    </source>
</evidence>
<dbReference type="Proteomes" id="UP000250443">
    <property type="component" value="Unassembled WGS sequence"/>
</dbReference>
<feature type="binding site" evidence="8">
    <location>
        <position position="233"/>
    </location>
    <ligand>
        <name>a divalent metal cation</name>
        <dbReference type="ChEBI" id="CHEBI:60240"/>
        <label>1</label>
    </ligand>
</feature>
<dbReference type="InterPro" id="IPR015376">
    <property type="entry name" value="Znr_NADH_PPase"/>
</dbReference>
<dbReference type="GO" id="GO:0035529">
    <property type="term" value="F:NADH pyrophosphatase activity"/>
    <property type="evidence" value="ECO:0007669"/>
    <property type="project" value="TreeGrafter"/>
</dbReference>
<evidence type="ECO:0000259" key="9">
    <source>
        <dbReference type="PROSITE" id="PS51462"/>
    </source>
</evidence>
<feature type="binding site" evidence="8">
    <location>
        <position position="138"/>
    </location>
    <ligand>
        <name>substrate</name>
    </ligand>
</feature>
<comment type="catalytic activity">
    <reaction evidence="8">
        <text>NAD(+) + H2O = beta-nicotinamide D-ribonucleotide + AMP + 2 H(+)</text>
        <dbReference type="Rhea" id="RHEA:11800"/>
        <dbReference type="ChEBI" id="CHEBI:14649"/>
        <dbReference type="ChEBI" id="CHEBI:15377"/>
        <dbReference type="ChEBI" id="CHEBI:15378"/>
        <dbReference type="ChEBI" id="CHEBI:57540"/>
        <dbReference type="ChEBI" id="CHEBI:456215"/>
        <dbReference type="EC" id="3.6.1.22"/>
    </reaction>
</comment>
<dbReference type="GO" id="GO:0008270">
    <property type="term" value="F:zinc ion binding"/>
    <property type="evidence" value="ECO:0007669"/>
    <property type="project" value="UniProtKB-UniRule"/>
</dbReference>
<evidence type="ECO:0000313" key="13">
    <source>
        <dbReference type="Proteomes" id="UP000626180"/>
    </source>
</evidence>
<evidence type="ECO:0000256" key="2">
    <source>
        <dbReference type="ARBA" id="ARBA00022723"/>
    </source>
</evidence>
<dbReference type="Gene3D" id="3.90.79.20">
    <property type="match status" value="1"/>
</dbReference>
<evidence type="ECO:0000256" key="8">
    <source>
        <dbReference type="HAMAP-Rule" id="MF_00297"/>
    </source>
</evidence>
<feature type="binding site" evidence="8">
    <location>
        <position position="133"/>
    </location>
    <ligand>
        <name>Zn(2+)</name>
        <dbReference type="ChEBI" id="CHEBI:29105"/>
    </ligand>
</feature>
<dbReference type="NCBIfam" id="NF001299">
    <property type="entry name" value="PRK00241.1"/>
    <property type="match status" value="1"/>
</dbReference>
<dbReference type="HAMAP" id="MF_00297">
    <property type="entry name" value="Nudix_NudC"/>
    <property type="match status" value="1"/>
</dbReference>
<evidence type="ECO:0000256" key="5">
    <source>
        <dbReference type="ARBA" id="ARBA00023027"/>
    </source>
</evidence>
<accession>A0A2X2EIV9</accession>
<comment type="cofactor">
    <cofactor evidence="8">
        <name>Mg(2+)</name>
        <dbReference type="ChEBI" id="CHEBI:18420"/>
    </cofactor>
    <cofactor evidence="8">
        <name>Mn(2+)</name>
        <dbReference type="ChEBI" id="CHEBI:29035"/>
    </cofactor>
    <text evidence="8">Divalent metal cations. Mg(2+) or Mn(2+).</text>
</comment>
<dbReference type="CDD" id="cd03429">
    <property type="entry name" value="NUDIX_NADH_pyrophosphatase_Nudt13"/>
    <property type="match status" value="1"/>
</dbReference>
<feature type="short sequence motif" description="Nudix box" evidence="8">
    <location>
        <begin position="173"/>
        <end position="194"/>
    </location>
</feature>
<evidence type="ECO:0000256" key="7">
    <source>
        <dbReference type="ARBA" id="ARBA00023679"/>
    </source>
</evidence>
<comment type="subunit">
    <text evidence="8">Homodimer.</text>
</comment>
<evidence type="ECO:0000256" key="6">
    <source>
        <dbReference type="ARBA" id="ARBA00023211"/>
    </source>
</evidence>
<feature type="binding site" evidence="8">
    <location>
        <position position="115"/>
    </location>
    <ligand>
        <name>Zn(2+)</name>
        <dbReference type="ChEBI" id="CHEBI:29105"/>
    </ligand>
</feature>
<feature type="domain" description="Nudix hydrolase" evidence="9">
    <location>
        <begin position="139"/>
        <end position="262"/>
    </location>
</feature>
<dbReference type="EMBL" id="UAUF01000012">
    <property type="protein sequence ID" value="SPZ08179.1"/>
    <property type="molecule type" value="Genomic_DNA"/>
</dbReference>
<dbReference type="AlphaFoldDB" id="A0A2X2EIV9"/>
<dbReference type="Proteomes" id="UP000626180">
    <property type="component" value="Unassembled WGS sequence"/>
</dbReference>
<evidence type="ECO:0000313" key="11">
    <source>
        <dbReference type="EMBL" id="SPZ08179.1"/>
    </source>
</evidence>
<dbReference type="GO" id="GO:0030145">
    <property type="term" value="F:manganese ion binding"/>
    <property type="evidence" value="ECO:0007669"/>
    <property type="project" value="UniProtKB-UniRule"/>
</dbReference>
<comment type="catalytic activity">
    <reaction evidence="8">
        <text>NADH + H2O = reduced beta-nicotinamide D-ribonucleotide + AMP + 2 H(+)</text>
        <dbReference type="Rhea" id="RHEA:48868"/>
        <dbReference type="ChEBI" id="CHEBI:15377"/>
        <dbReference type="ChEBI" id="CHEBI:15378"/>
        <dbReference type="ChEBI" id="CHEBI:57945"/>
        <dbReference type="ChEBI" id="CHEBI:90832"/>
        <dbReference type="ChEBI" id="CHEBI:456215"/>
        <dbReference type="EC" id="3.6.1.22"/>
    </reaction>
</comment>
<organism evidence="11 12">
    <name type="scientific">Pseudomonas luteola</name>
    <dbReference type="NCBI Taxonomy" id="47886"/>
    <lineage>
        <taxon>Bacteria</taxon>
        <taxon>Pseudomonadati</taxon>
        <taxon>Pseudomonadota</taxon>
        <taxon>Gammaproteobacteria</taxon>
        <taxon>Pseudomonadales</taxon>
        <taxon>Pseudomonadaceae</taxon>
        <taxon>Pseudomonas</taxon>
    </lineage>
</organism>
<evidence type="ECO:0000313" key="12">
    <source>
        <dbReference type="Proteomes" id="UP000250443"/>
    </source>
</evidence>
<dbReference type="GO" id="GO:0000287">
    <property type="term" value="F:magnesium ion binding"/>
    <property type="evidence" value="ECO:0007669"/>
    <property type="project" value="UniProtKB-UniRule"/>
</dbReference>
<feature type="binding site" evidence="8">
    <location>
        <position position="112"/>
    </location>
    <ligand>
        <name>Zn(2+)</name>
        <dbReference type="ChEBI" id="CHEBI:29105"/>
    </ligand>
</feature>
<feature type="binding site" evidence="8">
    <location>
        <position position="82"/>
    </location>
    <ligand>
        <name>substrate</name>
    </ligand>
</feature>
<dbReference type="EC" id="3.6.1.22" evidence="8"/>
<feature type="binding site" evidence="8">
    <location>
        <position position="188"/>
    </location>
    <ligand>
        <name>a divalent metal cation</name>
        <dbReference type="ChEBI" id="CHEBI:60240"/>
        <label>3</label>
    </ligand>
</feature>
<feature type="binding site" evidence="8">
    <location>
        <position position="188"/>
    </location>
    <ligand>
        <name>a divalent metal cation</name>
        <dbReference type="ChEBI" id="CHEBI:60240"/>
        <label>2</label>
    </ligand>
</feature>
<protein>
    <recommendedName>
        <fullName evidence="8">NAD-capped RNA hydrolase NudC</fullName>
        <shortName evidence="8">DeNADding enzyme NudC</shortName>
        <ecNumber evidence="8">3.6.1.-</ecNumber>
    </recommendedName>
    <alternativeName>
        <fullName evidence="8">NADH pyrophosphatase</fullName>
        <ecNumber evidence="8">3.6.1.22</ecNumber>
    </alternativeName>
</protein>
<dbReference type="RefSeq" id="WP_010794857.1">
    <property type="nucleotide sequence ID" value="NZ_CP069262.1"/>
</dbReference>
<reference evidence="10 13" key="2">
    <citation type="submission" date="2020-10" db="EMBL/GenBank/DDBJ databases">
        <title>Genome sequences of Pseudomonas isolates.</title>
        <authorList>
            <person name="Wessels L."/>
            <person name="Reich F."/>
            <person name="Hammerl J."/>
        </authorList>
    </citation>
    <scope>NUCLEOTIDE SEQUENCE [LARGE SCALE GENOMIC DNA]</scope>
    <source>
        <strain evidence="10 13">20-MO00624-0</strain>
    </source>
</reference>
<dbReference type="SUPFAM" id="SSF55811">
    <property type="entry name" value="Nudix"/>
    <property type="match status" value="2"/>
</dbReference>
<name>A0A2X2EIV9_PSELU</name>
<keyword evidence="6 8" id="KW-0464">Manganese</keyword>
<feature type="binding site" evidence="8">
    <location>
        <position position="192"/>
    </location>
    <ligand>
        <name>a divalent metal cation</name>
        <dbReference type="ChEBI" id="CHEBI:60240"/>
        <label>3</label>
    </ligand>
</feature>
<dbReference type="InterPro" id="IPR015375">
    <property type="entry name" value="NADH_PPase-like_N"/>
</dbReference>
<evidence type="ECO:0000313" key="10">
    <source>
        <dbReference type="EMBL" id="MBF8643556.1"/>
    </source>
</evidence>
<dbReference type="EMBL" id="JADMCD010000018">
    <property type="protein sequence ID" value="MBF8643556.1"/>
    <property type="molecule type" value="Genomic_DNA"/>
</dbReference>
<dbReference type="PROSITE" id="PS51462">
    <property type="entry name" value="NUDIX"/>
    <property type="match status" value="1"/>
</dbReference>
<dbReference type="InterPro" id="IPR022925">
    <property type="entry name" value="RNA_Hydrolase_NudC"/>
</dbReference>
<comment type="cofactor">
    <cofactor evidence="8">
        <name>Zn(2+)</name>
        <dbReference type="ChEBI" id="CHEBI:29105"/>
    </cofactor>
    <text evidence="8">Binds 1 zinc ion per subunit.</text>
</comment>
<comment type="similarity">
    <text evidence="1 8">Belongs to the Nudix hydrolase family. NudC subfamily.</text>
</comment>
<keyword evidence="5 8" id="KW-0520">NAD</keyword>
<evidence type="ECO:0000256" key="4">
    <source>
        <dbReference type="ARBA" id="ARBA00022842"/>
    </source>
</evidence>
<comment type="caution">
    <text evidence="8">Lacks conserved residue(s) required for the propagation of feature annotation.</text>
</comment>
<comment type="catalytic activity">
    <reaction evidence="7">
        <text>a 5'-end NAD(+)-phospho-ribonucleoside in mRNA + H2O = a 5'-end phospho-adenosine-phospho-ribonucleoside in mRNA + beta-nicotinamide D-ribonucleotide + 2 H(+)</text>
        <dbReference type="Rhea" id="RHEA:60876"/>
        <dbReference type="Rhea" id="RHEA-COMP:15698"/>
        <dbReference type="Rhea" id="RHEA-COMP:15719"/>
        <dbReference type="ChEBI" id="CHEBI:14649"/>
        <dbReference type="ChEBI" id="CHEBI:15377"/>
        <dbReference type="ChEBI" id="CHEBI:15378"/>
        <dbReference type="ChEBI" id="CHEBI:144029"/>
        <dbReference type="ChEBI" id="CHEBI:144051"/>
    </reaction>
    <physiologicalReaction direction="left-to-right" evidence="7">
        <dbReference type="Rhea" id="RHEA:60877"/>
    </physiologicalReaction>
</comment>
<keyword evidence="2 8" id="KW-0479">Metal-binding</keyword>
<evidence type="ECO:0000256" key="1">
    <source>
        <dbReference type="ARBA" id="ARBA00009595"/>
    </source>
</evidence>
<proteinExistence type="inferred from homology"/>
<dbReference type="GO" id="GO:0005829">
    <property type="term" value="C:cytosol"/>
    <property type="evidence" value="ECO:0007669"/>
    <property type="project" value="TreeGrafter"/>
</dbReference>
<reference evidence="11 12" key="1">
    <citation type="submission" date="2018-06" db="EMBL/GenBank/DDBJ databases">
        <authorList>
            <consortium name="Pathogen Informatics"/>
            <person name="Doyle S."/>
        </authorList>
    </citation>
    <scope>NUCLEOTIDE SEQUENCE [LARGE SCALE GENOMIC DNA]</scope>
    <source>
        <strain evidence="11 12">NCTC11842</strain>
    </source>
</reference>
<dbReference type="Pfam" id="PF00293">
    <property type="entry name" value="NUDIX"/>
    <property type="match status" value="1"/>
</dbReference>